<dbReference type="PROSITE" id="PS50853">
    <property type="entry name" value="FN3"/>
    <property type="match status" value="1"/>
</dbReference>
<proteinExistence type="predicted"/>
<dbReference type="EMBL" id="VOSC01000030">
    <property type="protein sequence ID" value="TXE07041.1"/>
    <property type="molecule type" value="Genomic_DNA"/>
</dbReference>
<evidence type="ECO:0000259" key="1">
    <source>
        <dbReference type="PROSITE" id="PS50853"/>
    </source>
</evidence>
<dbReference type="PROSITE" id="PS51257">
    <property type="entry name" value="PROKAR_LIPOPROTEIN"/>
    <property type="match status" value="1"/>
</dbReference>
<dbReference type="AlphaFoldDB" id="A0A5C7AF56"/>
<dbReference type="InterPro" id="IPR003961">
    <property type="entry name" value="FN3_dom"/>
</dbReference>
<dbReference type="Gene3D" id="2.60.40.10">
    <property type="entry name" value="Immunoglobulins"/>
    <property type="match status" value="1"/>
</dbReference>
<comment type="caution">
    <text evidence="2">The sequence shown here is derived from an EMBL/GenBank/DDBJ whole genome shotgun (WGS) entry which is preliminary data.</text>
</comment>
<organism evidence="2 3">
    <name type="scientific">Seonamhaeicola algicola</name>
    <dbReference type="NCBI Taxonomy" id="1719036"/>
    <lineage>
        <taxon>Bacteria</taxon>
        <taxon>Pseudomonadati</taxon>
        <taxon>Bacteroidota</taxon>
        <taxon>Flavobacteriia</taxon>
        <taxon>Flavobacteriales</taxon>
        <taxon>Flavobacteriaceae</taxon>
    </lineage>
</organism>
<dbReference type="InterPro" id="IPR013783">
    <property type="entry name" value="Ig-like_fold"/>
</dbReference>
<dbReference type="RefSeq" id="WP_147136640.1">
    <property type="nucleotide sequence ID" value="NZ_VOSC01000030.1"/>
</dbReference>
<protein>
    <recommendedName>
        <fullName evidence="1">Fibronectin type-III domain-containing protein</fullName>
    </recommendedName>
</protein>
<sequence length="237" mass="25554">MKLNKYIQSGILIIGLILFSCGGGSDDGDGGPSGGGILPPESTVLEFPLKDEACYEGTVISETESRITFEWSISANTNNYTVVLKNLGTDETSEHDTANNSISITVKRNTAYSWYVVSKSNKTTTTATSETWKFYNAGEGVENYAPFPAEVVAPAMGSEVAAPVTLSWTGSDADNDIASYDVYLGTNNPPTTLQETTTNTSIENIALTANTVYYWKVITTDYSGSSSESQVFEFRTE</sequence>
<gene>
    <name evidence="2" type="ORF">FUA26_12510</name>
</gene>
<dbReference type="InterPro" id="IPR036116">
    <property type="entry name" value="FN3_sf"/>
</dbReference>
<dbReference type="Proteomes" id="UP000321790">
    <property type="component" value="Unassembled WGS sequence"/>
</dbReference>
<reference evidence="3" key="1">
    <citation type="submission" date="2019-08" db="EMBL/GenBank/DDBJ databases">
        <title>Seonamhaeicola sediminis sp. nov., isolated from marine sediment.</title>
        <authorList>
            <person name="Cao W.R."/>
        </authorList>
    </citation>
    <scope>NUCLEOTIDE SEQUENCE [LARGE SCALE GENOMIC DNA]</scope>
    <source>
        <strain evidence="3">Gy8</strain>
    </source>
</reference>
<feature type="domain" description="Fibronectin type-III" evidence="1">
    <location>
        <begin position="147"/>
        <end position="237"/>
    </location>
</feature>
<keyword evidence="3" id="KW-1185">Reference proteome</keyword>
<evidence type="ECO:0000313" key="3">
    <source>
        <dbReference type="Proteomes" id="UP000321790"/>
    </source>
</evidence>
<dbReference type="OrthoDB" id="789771at2"/>
<accession>A0A5C7AF56</accession>
<name>A0A5C7AF56_9FLAO</name>
<evidence type="ECO:0000313" key="2">
    <source>
        <dbReference type="EMBL" id="TXE07041.1"/>
    </source>
</evidence>
<dbReference type="SUPFAM" id="SSF49265">
    <property type="entry name" value="Fibronectin type III"/>
    <property type="match status" value="1"/>
</dbReference>